<feature type="compositionally biased region" description="Low complexity" evidence="1">
    <location>
        <begin position="79"/>
        <end position="90"/>
    </location>
</feature>
<proteinExistence type="predicted"/>
<accession>A0AAD7JB95</accession>
<sequence length="132" mass="14804">MSLGKEVLSRLRGAGTVAIFPRQRDLLYYLYVNEIGYMGKLKVWKHGGRRRRRVFRDDSGSSFMLVAVLKNNGTTGQGANTQKNTAATATDDGRDGRRSQQTLPPTALKIHSPAFFALNFEVLSPKVELKYR</sequence>
<evidence type="ECO:0000313" key="3">
    <source>
        <dbReference type="Proteomes" id="UP001215280"/>
    </source>
</evidence>
<comment type="caution">
    <text evidence="2">The sequence shown here is derived from an EMBL/GenBank/DDBJ whole genome shotgun (WGS) entry which is preliminary data.</text>
</comment>
<gene>
    <name evidence="2" type="ORF">DFH07DRAFT_771900</name>
</gene>
<reference evidence="2" key="1">
    <citation type="submission" date="2023-03" db="EMBL/GenBank/DDBJ databases">
        <title>Massive genome expansion in bonnet fungi (Mycena s.s.) driven by repeated elements and novel gene families across ecological guilds.</title>
        <authorList>
            <consortium name="Lawrence Berkeley National Laboratory"/>
            <person name="Harder C.B."/>
            <person name="Miyauchi S."/>
            <person name="Viragh M."/>
            <person name="Kuo A."/>
            <person name="Thoen E."/>
            <person name="Andreopoulos B."/>
            <person name="Lu D."/>
            <person name="Skrede I."/>
            <person name="Drula E."/>
            <person name="Henrissat B."/>
            <person name="Morin E."/>
            <person name="Kohler A."/>
            <person name="Barry K."/>
            <person name="LaButti K."/>
            <person name="Morin E."/>
            <person name="Salamov A."/>
            <person name="Lipzen A."/>
            <person name="Mereny Z."/>
            <person name="Hegedus B."/>
            <person name="Baldrian P."/>
            <person name="Stursova M."/>
            <person name="Weitz H."/>
            <person name="Taylor A."/>
            <person name="Grigoriev I.V."/>
            <person name="Nagy L.G."/>
            <person name="Martin F."/>
            <person name="Kauserud H."/>
        </authorList>
    </citation>
    <scope>NUCLEOTIDE SEQUENCE</scope>
    <source>
        <strain evidence="2">CBHHK188m</strain>
    </source>
</reference>
<name>A0AAD7JB95_9AGAR</name>
<dbReference type="AlphaFoldDB" id="A0AAD7JB95"/>
<evidence type="ECO:0000313" key="2">
    <source>
        <dbReference type="EMBL" id="KAJ7760270.1"/>
    </source>
</evidence>
<feature type="region of interest" description="Disordered" evidence="1">
    <location>
        <begin position="73"/>
        <end position="103"/>
    </location>
</feature>
<keyword evidence="3" id="KW-1185">Reference proteome</keyword>
<dbReference type="Proteomes" id="UP001215280">
    <property type="component" value="Unassembled WGS sequence"/>
</dbReference>
<organism evidence="2 3">
    <name type="scientific">Mycena maculata</name>
    <dbReference type="NCBI Taxonomy" id="230809"/>
    <lineage>
        <taxon>Eukaryota</taxon>
        <taxon>Fungi</taxon>
        <taxon>Dikarya</taxon>
        <taxon>Basidiomycota</taxon>
        <taxon>Agaricomycotina</taxon>
        <taxon>Agaricomycetes</taxon>
        <taxon>Agaricomycetidae</taxon>
        <taxon>Agaricales</taxon>
        <taxon>Marasmiineae</taxon>
        <taxon>Mycenaceae</taxon>
        <taxon>Mycena</taxon>
    </lineage>
</organism>
<dbReference type="EMBL" id="JARJLG010000049">
    <property type="protein sequence ID" value="KAJ7760270.1"/>
    <property type="molecule type" value="Genomic_DNA"/>
</dbReference>
<protein>
    <submittedName>
        <fullName evidence="2">Uncharacterized protein</fullName>
    </submittedName>
</protein>
<evidence type="ECO:0000256" key="1">
    <source>
        <dbReference type="SAM" id="MobiDB-lite"/>
    </source>
</evidence>